<dbReference type="GO" id="GO:0033162">
    <property type="term" value="C:melanosome membrane"/>
    <property type="evidence" value="ECO:0007669"/>
    <property type="project" value="UniProtKB-SubCell"/>
</dbReference>
<evidence type="ECO:0000256" key="5">
    <source>
        <dbReference type="ARBA" id="ARBA00023101"/>
    </source>
</evidence>
<dbReference type="GO" id="GO:0042438">
    <property type="term" value="P:melanin biosynthetic process"/>
    <property type="evidence" value="ECO:0007669"/>
    <property type="project" value="UniProtKB-KW"/>
</dbReference>
<comment type="subcellular location">
    <subcellularLocation>
        <location evidence="1">Melanosome membrane</location>
        <topology evidence="1">Single-pass type I membrane protein</topology>
    </subcellularLocation>
</comment>
<evidence type="ECO:0000256" key="3">
    <source>
        <dbReference type="ARBA" id="ARBA00022723"/>
    </source>
</evidence>
<protein>
    <recommendedName>
        <fullName evidence="6">Tyrosinase copper-binding domain-containing protein</fullName>
    </recommendedName>
</protein>
<dbReference type="EMBL" id="BRZM01000153">
    <property type="protein sequence ID" value="GLD68831.1"/>
    <property type="molecule type" value="Genomic_DNA"/>
</dbReference>
<dbReference type="Proteomes" id="UP001279410">
    <property type="component" value="Unassembled WGS sequence"/>
</dbReference>
<keyword evidence="4" id="KW-0186">Copper</keyword>
<dbReference type="GO" id="GO:0016491">
    <property type="term" value="F:oxidoreductase activity"/>
    <property type="evidence" value="ECO:0007669"/>
    <property type="project" value="InterPro"/>
</dbReference>
<proteinExistence type="inferred from homology"/>
<name>A0AAD3N9Q8_LATJO</name>
<dbReference type="PANTHER" id="PTHR11474:SF126">
    <property type="entry name" value="TYROSINASE-LIKE PROTEIN TYR-1-RELATED"/>
    <property type="match status" value="1"/>
</dbReference>
<dbReference type="Gene3D" id="1.10.1280.10">
    <property type="entry name" value="Di-copper center containing domain from catechol oxidase"/>
    <property type="match status" value="1"/>
</dbReference>
<gene>
    <name evidence="7" type="ORF">AKAME5_002014400</name>
</gene>
<dbReference type="Pfam" id="PF00264">
    <property type="entry name" value="Tyrosinase"/>
    <property type="match status" value="1"/>
</dbReference>
<evidence type="ECO:0000313" key="7">
    <source>
        <dbReference type="EMBL" id="GLD68831.1"/>
    </source>
</evidence>
<evidence type="ECO:0000313" key="8">
    <source>
        <dbReference type="Proteomes" id="UP001279410"/>
    </source>
</evidence>
<keyword evidence="3" id="KW-0479">Metal-binding</keyword>
<evidence type="ECO:0000259" key="6">
    <source>
        <dbReference type="Pfam" id="PF00264"/>
    </source>
</evidence>
<evidence type="ECO:0000256" key="4">
    <source>
        <dbReference type="ARBA" id="ARBA00023008"/>
    </source>
</evidence>
<dbReference type="InterPro" id="IPR008922">
    <property type="entry name" value="Di-copper_centre_dom_sf"/>
</dbReference>
<comment type="caution">
    <text evidence="7">The sequence shown here is derived from an EMBL/GenBank/DDBJ whole genome shotgun (WGS) entry which is preliminary data.</text>
</comment>
<comment type="similarity">
    <text evidence="2">Belongs to the tyrosinase family.</text>
</comment>
<dbReference type="GO" id="GO:0046872">
    <property type="term" value="F:metal ion binding"/>
    <property type="evidence" value="ECO:0007669"/>
    <property type="project" value="UniProtKB-KW"/>
</dbReference>
<reference evidence="7" key="1">
    <citation type="submission" date="2022-08" db="EMBL/GenBank/DDBJ databases">
        <title>Genome sequencing of akame (Lates japonicus).</title>
        <authorList>
            <person name="Hashiguchi Y."/>
            <person name="Takahashi H."/>
        </authorList>
    </citation>
    <scope>NUCLEOTIDE SEQUENCE</scope>
    <source>
        <strain evidence="7">Kochi</strain>
    </source>
</reference>
<dbReference type="PANTHER" id="PTHR11474">
    <property type="entry name" value="TYROSINASE FAMILY MEMBER"/>
    <property type="match status" value="1"/>
</dbReference>
<keyword evidence="5" id="KW-0470">Melanin biosynthesis</keyword>
<evidence type="ECO:0000256" key="1">
    <source>
        <dbReference type="ARBA" id="ARBA00004573"/>
    </source>
</evidence>
<feature type="domain" description="Tyrosinase copper-binding" evidence="6">
    <location>
        <begin position="270"/>
        <end position="316"/>
    </location>
</feature>
<dbReference type="InterPro" id="IPR002227">
    <property type="entry name" value="Tyrosinase_Cu-bd"/>
</dbReference>
<sequence length="345" mass="39140">MIAASISRYRPHRGSDSGLTALVFQRGCSSVKPQIESQGQLTDDRLRKLEEDGGAGSYTGHGQLRHVWYQSQRTTVKECGHFNAAGPLILPLASVRTSSTALETAATTSFSACRDRCMFGACCLHKPRHGVHTGQQHHTERGYNNSSVNRTLWGYEQHNLEDEMWYSIDFNHIEVEDLKENPKRVDCPKDPNFTYTCEYLTLTHCQALVNDQAGETQAVSFSPGVKCSERKEIRDLTLRETRLYQRAIRKLYARSAAWKGFALLRTEFSPQAGNRAFFLPWHRYFLRLVERELQSMSSCKLAIPYFEWTVDSGSMKSSAAWQQLDCLEEMVSLAQTASHITLSRA</sequence>
<keyword evidence="8" id="KW-1185">Reference proteome</keyword>
<organism evidence="7 8">
    <name type="scientific">Lates japonicus</name>
    <name type="common">Japanese lates</name>
    <dbReference type="NCBI Taxonomy" id="270547"/>
    <lineage>
        <taxon>Eukaryota</taxon>
        <taxon>Metazoa</taxon>
        <taxon>Chordata</taxon>
        <taxon>Craniata</taxon>
        <taxon>Vertebrata</taxon>
        <taxon>Euteleostomi</taxon>
        <taxon>Actinopterygii</taxon>
        <taxon>Neopterygii</taxon>
        <taxon>Teleostei</taxon>
        <taxon>Neoteleostei</taxon>
        <taxon>Acanthomorphata</taxon>
        <taxon>Carangaria</taxon>
        <taxon>Carangaria incertae sedis</taxon>
        <taxon>Centropomidae</taxon>
        <taxon>Lates</taxon>
    </lineage>
</organism>
<accession>A0AAD3N9Q8</accession>
<dbReference type="AlphaFoldDB" id="A0AAD3N9Q8"/>
<dbReference type="SUPFAM" id="SSF48056">
    <property type="entry name" value="Di-copper centre-containing domain"/>
    <property type="match status" value="1"/>
</dbReference>
<dbReference type="InterPro" id="IPR050316">
    <property type="entry name" value="Tyrosinase/Hemocyanin"/>
</dbReference>
<evidence type="ECO:0000256" key="2">
    <source>
        <dbReference type="ARBA" id="ARBA00009928"/>
    </source>
</evidence>